<dbReference type="AlphaFoldDB" id="C5MBM2"/>
<dbReference type="PANTHER" id="PTHR37283:SF1">
    <property type="entry name" value="PH DOMAIN-CONTAINING PROTEIN YHR131C"/>
    <property type="match status" value="1"/>
</dbReference>
<organism evidence="2 3">
    <name type="scientific">Candida tropicalis (strain ATCC MYA-3404 / T1)</name>
    <name type="common">Yeast</name>
    <dbReference type="NCBI Taxonomy" id="294747"/>
    <lineage>
        <taxon>Eukaryota</taxon>
        <taxon>Fungi</taxon>
        <taxon>Dikarya</taxon>
        <taxon>Ascomycota</taxon>
        <taxon>Saccharomycotina</taxon>
        <taxon>Pichiomycetes</taxon>
        <taxon>Debaryomycetaceae</taxon>
        <taxon>Candida/Lodderomyces clade</taxon>
        <taxon>Candida</taxon>
    </lineage>
</organism>
<keyword evidence="3" id="KW-1185">Reference proteome</keyword>
<dbReference type="HOGENOM" id="CLU_568567_0_0_1"/>
<dbReference type="EMBL" id="GG692398">
    <property type="protein sequence ID" value="EER33039.1"/>
    <property type="molecule type" value="Genomic_DNA"/>
</dbReference>
<dbReference type="OrthoDB" id="5865767at2759"/>
<evidence type="ECO:0000313" key="3">
    <source>
        <dbReference type="Proteomes" id="UP000002037"/>
    </source>
</evidence>
<gene>
    <name evidence="2" type="ORF">CTRG_03464</name>
</gene>
<evidence type="ECO:0000313" key="2">
    <source>
        <dbReference type="EMBL" id="EER33039.1"/>
    </source>
</evidence>
<dbReference type="RefSeq" id="XP_002549167.1">
    <property type="nucleotide sequence ID" value="XM_002549121.1"/>
</dbReference>
<reference evidence="2 3" key="1">
    <citation type="journal article" date="2009" name="Nature">
        <title>Evolution of pathogenicity and sexual reproduction in eight Candida genomes.</title>
        <authorList>
            <person name="Butler G."/>
            <person name="Rasmussen M.D."/>
            <person name="Lin M.F."/>
            <person name="Santos M.A."/>
            <person name="Sakthikumar S."/>
            <person name="Munro C.A."/>
            <person name="Rheinbay E."/>
            <person name="Grabherr M."/>
            <person name="Forche A."/>
            <person name="Reedy J.L."/>
            <person name="Agrafioti I."/>
            <person name="Arnaud M.B."/>
            <person name="Bates S."/>
            <person name="Brown A.J."/>
            <person name="Brunke S."/>
            <person name="Costanzo M.C."/>
            <person name="Fitzpatrick D.A."/>
            <person name="de Groot P.W."/>
            <person name="Harris D."/>
            <person name="Hoyer L.L."/>
            <person name="Hube B."/>
            <person name="Klis F.M."/>
            <person name="Kodira C."/>
            <person name="Lennard N."/>
            <person name="Logue M.E."/>
            <person name="Martin R."/>
            <person name="Neiman A.M."/>
            <person name="Nikolaou E."/>
            <person name="Quail M.A."/>
            <person name="Quinn J."/>
            <person name="Santos M.C."/>
            <person name="Schmitzberger F.F."/>
            <person name="Sherlock G."/>
            <person name="Shah P."/>
            <person name="Silverstein K.A."/>
            <person name="Skrzypek M.S."/>
            <person name="Soll D."/>
            <person name="Staggs R."/>
            <person name="Stansfield I."/>
            <person name="Stumpf M.P."/>
            <person name="Sudbery P.E."/>
            <person name="Srikantha T."/>
            <person name="Zeng Q."/>
            <person name="Berman J."/>
            <person name="Berriman M."/>
            <person name="Heitman J."/>
            <person name="Gow N.A."/>
            <person name="Lorenz M.C."/>
            <person name="Birren B.W."/>
            <person name="Kellis M."/>
            <person name="Cuomo C.A."/>
        </authorList>
    </citation>
    <scope>NUCLEOTIDE SEQUENCE [LARGE SCALE GENOMIC DNA]</scope>
    <source>
        <strain evidence="3">ATCC MYA-3404 / T1</strain>
    </source>
</reference>
<evidence type="ECO:0000256" key="1">
    <source>
        <dbReference type="SAM" id="MobiDB-lite"/>
    </source>
</evidence>
<dbReference type="eggNOG" id="ENOG502S3D4">
    <property type="taxonomic scope" value="Eukaryota"/>
</dbReference>
<proteinExistence type="predicted"/>
<accession>C5MBM2</accession>
<dbReference type="Proteomes" id="UP000002037">
    <property type="component" value="Unassembled WGS sequence"/>
</dbReference>
<dbReference type="VEuPathDB" id="FungiDB:CTRG_03464"/>
<dbReference type="PANTHER" id="PTHR37283">
    <property type="entry name" value="PH DOMAIN-CONTAINING PROTEIN YHR131C"/>
    <property type="match status" value="1"/>
</dbReference>
<dbReference type="KEGG" id="ctp:CTRG_03464"/>
<feature type="region of interest" description="Disordered" evidence="1">
    <location>
        <begin position="1"/>
        <end position="22"/>
    </location>
</feature>
<dbReference type="GeneID" id="8297988"/>
<dbReference type="STRING" id="294747.C5MBM2"/>
<name>C5MBM2_CANTT</name>
<protein>
    <submittedName>
        <fullName evidence="2">Uncharacterized protein</fullName>
    </submittedName>
</protein>
<sequence length="494" mass="56495">MSHLTTATTQPPPEYSKPSEDIPEYSSSVNYYGLSLIKTEFLTPYHYNGGNRSWKPVLLEINSTQLKIYALNVEKKLQELLVCLYFELNSLNQLTKDVNSQYKKNNGFSYNENFNNDDDLNDLFAGDAYGGIDSSKSILSDSSFTKLKNKFKNQKNNKTMQLIRNYYDELKDNQFLFEPTSSSEEYARFSKKHRGTLLHCYSLANLQVGEAPSLDQLISAMYKEEHTGNTNNSSLVKYKNTLRLRIEYKQVLLQFWSFYGMINWFRNFTIGKDLSLPIDFRHITKLKSIPVRNNSRNNALLAATAAAANYGRHRNSTSSSDNVAEVIEMFRASQMLQIKSEDSNTHSDDGSSVASSVFDDERRESIASSTDSIEQVNYVVINDFKFYSRDSCYTTVEKQYISNCIPDLNSFDKWNGKLITLSNVEFFVGQKREKFEGQDHIFISQNALNDMVLSYDRKPHLNTNDITTKTFVIQQAGLVGINDLTSKTNPIPTN</sequence>